<protein>
    <submittedName>
        <fullName evidence="2">Uncharacterized protein</fullName>
    </submittedName>
</protein>
<dbReference type="EMBL" id="JH594606">
    <property type="protein sequence ID" value="EHQ03519.1"/>
    <property type="molecule type" value="Genomic_DNA"/>
</dbReference>
<reference evidence="3" key="1">
    <citation type="journal article" date="2012" name="Stand. Genomic Sci.">
        <title>Genome sequence of the Antarctic rhodopsins-containing flavobacterium Gillisia limnaea type strain (R-8282(T)).</title>
        <authorList>
            <person name="Riedel T."/>
            <person name="Held B."/>
            <person name="Nolan M."/>
            <person name="Lucas S."/>
            <person name="Lapidus A."/>
            <person name="Tice H."/>
            <person name="Del Rio T.G."/>
            <person name="Cheng J.F."/>
            <person name="Han C."/>
            <person name="Tapia R."/>
            <person name="Goodwin L.A."/>
            <person name="Pitluck S."/>
            <person name="Liolios K."/>
            <person name="Mavromatis K."/>
            <person name="Pagani I."/>
            <person name="Ivanova N."/>
            <person name="Mikhailova N."/>
            <person name="Pati A."/>
            <person name="Chen A."/>
            <person name="Palaniappan K."/>
            <person name="Land M."/>
            <person name="Rohde M."/>
            <person name="Tindall B.J."/>
            <person name="Detter J.C."/>
            <person name="Goker M."/>
            <person name="Bristow J."/>
            <person name="Eisen J.A."/>
            <person name="Markowitz V."/>
            <person name="Hugenholtz P."/>
            <person name="Kyrpides N.C."/>
            <person name="Klenk H.P."/>
            <person name="Woyke T."/>
        </authorList>
    </citation>
    <scope>NUCLEOTIDE SEQUENCE [LARGE SCALE GENOMIC DNA]</scope>
    <source>
        <strain evidence="3">DSM 15749 / LMG 21470 / R-8282</strain>
    </source>
</reference>
<dbReference type="HOGENOM" id="CLU_2787994_0_0_10"/>
<proteinExistence type="predicted"/>
<keyword evidence="1" id="KW-0812">Transmembrane</keyword>
<name>H2C0A3_GILLR</name>
<keyword evidence="1" id="KW-1133">Transmembrane helix</keyword>
<accession>H2C0A3</accession>
<feature type="transmembrane region" description="Helical" evidence="1">
    <location>
        <begin position="20"/>
        <end position="43"/>
    </location>
</feature>
<sequence length="68" mass="8188">MYEKIFMMDVSSVKFIILAYKYIIHVGIPVYEIIFLINVEFLLNFITSYFRQEEGCIGFFMETFVRIL</sequence>
<dbReference type="Proteomes" id="UP000003844">
    <property type="component" value="Unassembled WGS sequence"/>
</dbReference>
<gene>
    <name evidence="2" type="ORF">Gilli_2908</name>
</gene>
<organism evidence="2 3">
    <name type="scientific">Gillisia limnaea (strain DSM 15749 / LMG 21470 / R-8282)</name>
    <dbReference type="NCBI Taxonomy" id="865937"/>
    <lineage>
        <taxon>Bacteria</taxon>
        <taxon>Pseudomonadati</taxon>
        <taxon>Bacteroidota</taxon>
        <taxon>Flavobacteriia</taxon>
        <taxon>Flavobacteriales</taxon>
        <taxon>Flavobacteriaceae</taxon>
        <taxon>Gillisia</taxon>
    </lineage>
</organism>
<evidence type="ECO:0000313" key="2">
    <source>
        <dbReference type="EMBL" id="EHQ03519.1"/>
    </source>
</evidence>
<dbReference type="AlphaFoldDB" id="H2C0A3"/>
<evidence type="ECO:0000313" key="3">
    <source>
        <dbReference type="Proteomes" id="UP000003844"/>
    </source>
</evidence>
<evidence type="ECO:0000256" key="1">
    <source>
        <dbReference type="SAM" id="Phobius"/>
    </source>
</evidence>
<keyword evidence="1" id="KW-0472">Membrane</keyword>
<keyword evidence="3" id="KW-1185">Reference proteome</keyword>